<evidence type="ECO:0000313" key="1">
    <source>
        <dbReference type="EMBL" id="BBO73424.1"/>
    </source>
</evidence>
<accession>A0A5K7Z4P0</accession>
<dbReference type="Proteomes" id="UP000427769">
    <property type="component" value="Chromosome"/>
</dbReference>
<dbReference type="KEGG" id="dwd:DSCW_08410"/>
<dbReference type="AlphaFoldDB" id="A0A5K7Z4P0"/>
<evidence type="ECO:0000313" key="2">
    <source>
        <dbReference type="Proteomes" id="UP000427769"/>
    </source>
</evidence>
<keyword evidence="2" id="KW-1185">Reference proteome</keyword>
<protein>
    <submittedName>
        <fullName evidence="1">Uncharacterized protein</fullName>
    </submittedName>
</protein>
<sequence length="81" mass="9592">MMDFVVFTADLPLAPLIGENTRGGELHEFQKIEEAREFSKSQKENWDRVILYKRIESGKLDRIEHYQNGNYYIGDKRVRNS</sequence>
<reference evidence="1 2" key="1">
    <citation type="submission" date="2019-11" db="EMBL/GenBank/DDBJ databases">
        <title>Comparative genomics of hydrocarbon-degrading Desulfosarcina strains.</title>
        <authorList>
            <person name="Watanabe M."/>
            <person name="Kojima H."/>
            <person name="Fukui M."/>
        </authorList>
    </citation>
    <scope>NUCLEOTIDE SEQUENCE [LARGE SCALE GENOMIC DNA]</scope>
    <source>
        <strain evidence="1 2">PP31</strain>
    </source>
</reference>
<organism evidence="1 2">
    <name type="scientific">Desulfosarcina widdelii</name>
    <dbReference type="NCBI Taxonomy" id="947919"/>
    <lineage>
        <taxon>Bacteria</taxon>
        <taxon>Pseudomonadati</taxon>
        <taxon>Thermodesulfobacteriota</taxon>
        <taxon>Desulfobacteria</taxon>
        <taxon>Desulfobacterales</taxon>
        <taxon>Desulfosarcinaceae</taxon>
        <taxon>Desulfosarcina</taxon>
    </lineage>
</organism>
<dbReference type="EMBL" id="AP021875">
    <property type="protein sequence ID" value="BBO73424.1"/>
    <property type="molecule type" value="Genomic_DNA"/>
</dbReference>
<proteinExistence type="predicted"/>
<dbReference type="RefSeq" id="WP_155302534.1">
    <property type="nucleotide sequence ID" value="NZ_AP021875.1"/>
</dbReference>
<name>A0A5K7Z4P0_9BACT</name>
<gene>
    <name evidence="1" type="ORF">DSCW_08410</name>
</gene>